<feature type="region of interest" description="Disordered" evidence="1">
    <location>
        <begin position="81"/>
        <end position="125"/>
    </location>
</feature>
<dbReference type="PANTHER" id="PTHR11360">
    <property type="entry name" value="MONOCARBOXYLATE TRANSPORTER"/>
    <property type="match status" value="1"/>
</dbReference>
<evidence type="ECO:0000256" key="1">
    <source>
        <dbReference type="SAM" id="MobiDB-lite"/>
    </source>
</evidence>
<reference evidence="3 4" key="2">
    <citation type="submission" date="2018-11" db="EMBL/GenBank/DDBJ databases">
        <authorList>
            <consortium name="Pathogen Informatics"/>
        </authorList>
    </citation>
    <scope>NUCLEOTIDE SEQUENCE [LARGE SCALE GENOMIC DNA]</scope>
</reference>
<accession>A0A0R3WV30</accession>
<dbReference type="SUPFAM" id="SSF103473">
    <property type="entry name" value="MFS general substrate transporter"/>
    <property type="match status" value="1"/>
</dbReference>
<evidence type="ECO:0000256" key="2">
    <source>
        <dbReference type="SAM" id="Phobius"/>
    </source>
</evidence>
<dbReference type="PANTHER" id="PTHR11360:SF284">
    <property type="entry name" value="EG:103B4.3 PROTEIN-RELATED"/>
    <property type="match status" value="1"/>
</dbReference>
<keyword evidence="2" id="KW-1133">Transmembrane helix</keyword>
<gene>
    <name evidence="3" type="ORF">TTAC_LOCUS4605</name>
</gene>
<dbReference type="InterPro" id="IPR050327">
    <property type="entry name" value="Proton-linked_MCT"/>
</dbReference>
<dbReference type="WBParaSite" id="TTAC_0000462001-mRNA-1">
    <property type="protein sequence ID" value="TTAC_0000462001-mRNA-1"/>
    <property type="gene ID" value="TTAC_0000462001"/>
</dbReference>
<reference evidence="5" key="1">
    <citation type="submission" date="2017-02" db="UniProtKB">
        <authorList>
            <consortium name="WormBaseParasite"/>
        </authorList>
    </citation>
    <scope>IDENTIFICATION</scope>
</reference>
<dbReference type="InterPro" id="IPR011701">
    <property type="entry name" value="MFS"/>
</dbReference>
<feature type="transmembrane region" description="Helical" evidence="2">
    <location>
        <begin position="52"/>
        <end position="73"/>
    </location>
</feature>
<keyword evidence="4" id="KW-1185">Reference proteome</keyword>
<protein>
    <submittedName>
        <fullName evidence="5">MFS domain-containing protein</fullName>
    </submittedName>
</protein>
<evidence type="ECO:0000313" key="4">
    <source>
        <dbReference type="Proteomes" id="UP000274429"/>
    </source>
</evidence>
<feature type="compositionally biased region" description="Basic and acidic residues" evidence="1">
    <location>
        <begin position="81"/>
        <end position="91"/>
    </location>
</feature>
<dbReference type="Pfam" id="PF07690">
    <property type="entry name" value="MFS_1"/>
    <property type="match status" value="1"/>
</dbReference>
<feature type="compositionally biased region" description="Polar residues" evidence="1">
    <location>
        <begin position="100"/>
        <end position="121"/>
    </location>
</feature>
<feature type="transmembrane region" description="Helical" evidence="2">
    <location>
        <begin position="20"/>
        <end position="40"/>
    </location>
</feature>
<dbReference type="OrthoDB" id="6499973at2759"/>
<organism evidence="5">
    <name type="scientific">Hydatigena taeniaeformis</name>
    <name type="common">Feline tapeworm</name>
    <name type="synonym">Taenia taeniaeformis</name>
    <dbReference type="NCBI Taxonomy" id="6205"/>
    <lineage>
        <taxon>Eukaryota</taxon>
        <taxon>Metazoa</taxon>
        <taxon>Spiralia</taxon>
        <taxon>Lophotrochozoa</taxon>
        <taxon>Platyhelminthes</taxon>
        <taxon>Cestoda</taxon>
        <taxon>Eucestoda</taxon>
        <taxon>Cyclophyllidea</taxon>
        <taxon>Taeniidae</taxon>
        <taxon>Hydatigera</taxon>
    </lineage>
</organism>
<evidence type="ECO:0000313" key="3">
    <source>
        <dbReference type="EMBL" id="VDM25266.1"/>
    </source>
</evidence>
<dbReference type="InterPro" id="IPR036259">
    <property type="entry name" value="MFS_trans_sf"/>
</dbReference>
<name>A0A0R3WV30_HYDTA</name>
<dbReference type="EMBL" id="UYWX01004868">
    <property type="protein sequence ID" value="VDM25266.1"/>
    <property type="molecule type" value="Genomic_DNA"/>
</dbReference>
<sequence length="149" mass="16072">MIYLPAATIVSQWFAKLRATATGISMCGSSIGTAVYSAILPKLLKIYSWRGCMAIMAAMSLHCFAAGCLFIPLRDYQRGHPIKKNDKAEKEGEGEDASMKSKSGLSDTRSKRSATPNSGSMAESGYLKRTDAVSCLIEAYLNSLSPHPN</sequence>
<proteinExistence type="predicted"/>
<dbReference type="STRING" id="6205.A0A0R3WV30"/>
<dbReference type="GO" id="GO:0008028">
    <property type="term" value="F:monocarboxylic acid transmembrane transporter activity"/>
    <property type="evidence" value="ECO:0007669"/>
    <property type="project" value="TreeGrafter"/>
</dbReference>
<dbReference type="Gene3D" id="1.20.1250.20">
    <property type="entry name" value="MFS general substrate transporter like domains"/>
    <property type="match status" value="1"/>
</dbReference>
<keyword evidence="2" id="KW-0812">Transmembrane</keyword>
<keyword evidence="2" id="KW-0472">Membrane</keyword>
<dbReference type="AlphaFoldDB" id="A0A0R3WV30"/>
<evidence type="ECO:0000313" key="5">
    <source>
        <dbReference type="WBParaSite" id="TTAC_0000462001-mRNA-1"/>
    </source>
</evidence>
<dbReference type="Proteomes" id="UP000274429">
    <property type="component" value="Unassembled WGS sequence"/>
</dbReference>